<keyword evidence="2" id="KW-1185">Reference proteome</keyword>
<proteinExistence type="predicted"/>
<organism evidence="1 2">
    <name type="scientific">Caerostris extrusa</name>
    <name type="common">Bark spider</name>
    <name type="synonym">Caerostris bankana</name>
    <dbReference type="NCBI Taxonomy" id="172846"/>
    <lineage>
        <taxon>Eukaryota</taxon>
        <taxon>Metazoa</taxon>
        <taxon>Ecdysozoa</taxon>
        <taxon>Arthropoda</taxon>
        <taxon>Chelicerata</taxon>
        <taxon>Arachnida</taxon>
        <taxon>Araneae</taxon>
        <taxon>Araneomorphae</taxon>
        <taxon>Entelegynae</taxon>
        <taxon>Araneoidea</taxon>
        <taxon>Araneidae</taxon>
        <taxon>Caerostris</taxon>
    </lineage>
</organism>
<name>A0AAV4P259_CAEEX</name>
<comment type="caution">
    <text evidence="1">The sequence shown here is derived from an EMBL/GenBank/DDBJ whole genome shotgun (WGS) entry which is preliminary data.</text>
</comment>
<protein>
    <submittedName>
        <fullName evidence="1">Uncharacterized protein</fullName>
    </submittedName>
</protein>
<evidence type="ECO:0000313" key="2">
    <source>
        <dbReference type="Proteomes" id="UP001054945"/>
    </source>
</evidence>
<gene>
    <name evidence="1" type="ORF">CEXT_659011</name>
</gene>
<evidence type="ECO:0000313" key="1">
    <source>
        <dbReference type="EMBL" id="GIX91292.1"/>
    </source>
</evidence>
<sequence length="88" mass="10028">MDGQHLLICSKLKDVHAGDVPHFNPSHLVKQHMADWPKLGSWLRSHGEELSGGTPQLRSHRTLQLFLKDQRHVYYGMLLKFVVLSSDG</sequence>
<dbReference type="AlphaFoldDB" id="A0AAV4P259"/>
<dbReference type="EMBL" id="BPLR01021572">
    <property type="protein sequence ID" value="GIX91292.1"/>
    <property type="molecule type" value="Genomic_DNA"/>
</dbReference>
<accession>A0AAV4P259</accession>
<reference evidence="1 2" key="1">
    <citation type="submission" date="2021-06" db="EMBL/GenBank/DDBJ databases">
        <title>Caerostris extrusa draft genome.</title>
        <authorList>
            <person name="Kono N."/>
            <person name="Arakawa K."/>
        </authorList>
    </citation>
    <scope>NUCLEOTIDE SEQUENCE [LARGE SCALE GENOMIC DNA]</scope>
</reference>
<dbReference type="Proteomes" id="UP001054945">
    <property type="component" value="Unassembled WGS sequence"/>
</dbReference>